<keyword evidence="2" id="KW-0313">Glucose metabolism</keyword>
<evidence type="ECO:0000313" key="5">
    <source>
        <dbReference type="Proteomes" id="UP000225379"/>
    </source>
</evidence>
<organism evidence="4 5">
    <name type="scientific">Azospirillum palustre</name>
    <dbReference type="NCBI Taxonomy" id="2044885"/>
    <lineage>
        <taxon>Bacteria</taxon>
        <taxon>Pseudomonadati</taxon>
        <taxon>Pseudomonadota</taxon>
        <taxon>Alphaproteobacteria</taxon>
        <taxon>Rhodospirillales</taxon>
        <taxon>Azospirillaceae</taxon>
        <taxon>Azospirillum</taxon>
    </lineage>
</organism>
<dbReference type="EMBL" id="PDKW01000040">
    <property type="protein sequence ID" value="PGH57470.1"/>
    <property type="molecule type" value="Genomic_DNA"/>
</dbReference>
<evidence type="ECO:0000256" key="2">
    <source>
        <dbReference type="ARBA" id="ARBA00022526"/>
    </source>
</evidence>
<accession>A0A2B8BI87</accession>
<dbReference type="InterPro" id="IPR011045">
    <property type="entry name" value="N2O_reductase_N"/>
</dbReference>
<dbReference type="GO" id="GO:0005829">
    <property type="term" value="C:cytosol"/>
    <property type="evidence" value="ECO:0007669"/>
    <property type="project" value="TreeGrafter"/>
</dbReference>
<proteinExistence type="inferred from homology"/>
<comment type="caution">
    <text evidence="4">The sequence shown here is derived from an EMBL/GenBank/DDBJ whole genome shotgun (WGS) entry which is preliminary data.</text>
</comment>
<dbReference type="RefSeq" id="WP_098736919.1">
    <property type="nucleotide sequence ID" value="NZ_PDKW01000040.1"/>
</dbReference>
<dbReference type="InterPro" id="IPR015943">
    <property type="entry name" value="WD40/YVTN_repeat-like_dom_sf"/>
</dbReference>
<evidence type="ECO:0000256" key="3">
    <source>
        <dbReference type="SAM" id="SignalP"/>
    </source>
</evidence>
<keyword evidence="2" id="KW-0119">Carbohydrate metabolism</keyword>
<protein>
    <submittedName>
        <fullName evidence="4">6-phosphogluconolactonase</fullName>
    </submittedName>
</protein>
<evidence type="ECO:0000313" key="4">
    <source>
        <dbReference type="EMBL" id="PGH57470.1"/>
    </source>
</evidence>
<comment type="similarity">
    <text evidence="1">Belongs to the cycloisomerase 2 family.</text>
</comment>
<dbReference type="Pfam" id="PF10282">
    <property type="entry name" value="Lactonase"/>
    <property type="match status" value="1"/>
</dbReference>
<dbReference type="Proteomes" id="UP000225379">
    <property type="component" value="Unassembled WGS sequence"/>
</dbReference>
<dbReference type="PANTHER" id="PTHR30344">
    <property type="entry name" value="6-PHOSPHOGLUCONOLACTONASE-RELATED"/>
    <property type="match status" value="1"/>
</dbReference>
<sequence length="366" mass="38852">MGRRTGIALAMLLTSAAFAMPVPALADSFAYVSNAASNDISIFRLDSATGAMTPVGTVPFVGVDKPGSSTPLALSPDRRFLYAGVRSQPYQVQNFAVDRATGKLSHLGTAPLADSMANIVTDRSGKYLFSASYGGDKVAVNPIGPDGKVGPPQQVVATGKNAHSIQPSPDNRFAFATNLGSDRLVQFRFDAATGGLSENDPPSVALPMKSGPRHIVFHPDGRHLYLVDELDAAVAVFAYDPATGRLTETQRLPSLPADFKGEPWAADIHTTPDGRFLYISERRTSTIRSFRIDPESGQLTPLASVATEEQPRGFNIDPTGRFLAAVGEKSDGMTVYRIDGGSGALATLARYPAGKQPNWVEFVAAP</sequence>
<dbReference type="GO" id="GO:0017057">
    <property type="term" value="F:6-phosphogluconolactonase activity"/>
    <property type="evidence" value="ECO:0007669"/>
    <property type="project" value="TreeGrafter"/>
</dbReference>
<name>A0A2B8BI87_9PROT</name>
<keyword evidence="5" id="KW-1185">Reference proteome</keyword>
<keyword evidence="3" id="KW-0732">Signal</keyword>
<evidence type="ECO:0000256" key="1">
    <source>
        <dbReference type="ARBA" id="ARBA00005564"/>
    </source>
</evidence>
<dbReference type="AlphaFoldDB" id="A0A2B8BI87"/>
<feature type="signal peptide" evidence="3">
    <location>
        <begin position="1"/>
        <end position="19"/>
    </location>
</feature>
<reference evidence="5" key="1">
    <citation type="submission" date="2017-10" db="EMBL/GenBank/DDBJ databases">
        <authorList>
            <person name="Kravchenko I.K."/>
            <person name="Grouzdev D.S."/>
        </authorList>
    </citation>
    <scope>NUCLEOTIDE SEQUENCE [LARGE SCALE GENOMIC DNA]</scope>
    <source>
        <strain evidence="5">B2</strain>
    </source>
</reference>
<gene>
    <name evidence="4" type="ORF">CRT60_13710</name>
</gene>
<dbReference type="Gene3D" id="2.130.10.10">
    <property type="entry name" value="YVTN repeat-like/Quinoprotein amine dehydrogenase"/>
    <property type="match status" value="1"/>
</dbReference>
<feature type="chain" id="PRO_5013242396" evidence="3">
    <location>
        <begin position="20"/>
        <end position="366"/>
    </location>
</feature>
<dbReference type="GO" id="GO:0006006">
    <property type="term" value="P:glucose metabolic process"/>
    <property type="evidence" value="ECO:0007669"/>
    <property type="project" value="UniProtKB-KW"/>
</dbReference>
<dbReference type="PANTHER" id="PTHR30344:SF1">
    <property type="entry name" value="6-PHOSPHOGLUCONOLACTONASE"/>
    <property type="match status" value="1"/>
</dbReference>
<dbReference type="OrthoDB" id="9790815at2"/>
<dbReference type="SUPFAM" id="SSF50974">
    <property type="entry name" value="Nitrous oxide reductase, N-terminal domain"/>
    <property type="match status" value="2"/>
</dbReference>
<dbReference type="InterPro" id="IPR050282">
    <property type="entry name" value="Cycloisomerase_2"/>
</dbReference>
<dbReference type="InterPro" id="IPR019405">
    <property type="entry name" value="Lactonase_7-beta_prop"/>
</dbReference>